<dbReference type="Proteomes" id="UP000824533">
    <property type="component" value="Linkage Group LG01"/>
</dbReference>
<accession>A0ACC1DKD1</accession>
<name>A0ACC1DKD1_9NEOP</name>
<sequence>MRLVAVVLLYLPLIFCEQEEAVTFSEDDFKCALPDVTSIDVNLDVTRFRSDFSKISEVKFPGLIGPLNERLICKIKCIDGNWVGPLCSETPDGRFQPILRECIYKNDHPLLDIFFKNSSIDQDTHFPHGSTIKARCKFGLYKLKGENMLHCENGEWAPKWPECVPTTLVTNFTGDAPPTIQYTIVSGSAVVEPSGDLFVYPESTLRLDCMSPRSLGDPDWTWTQALGHHNAAWSTDNVEKDTHYRLTLSKMSARHSDQYTCTSPGGHTNTVHIKVVSVTCPPINVSSSRLRQFSQGSRLGHTVHFSCQPGYHLNGSAVITCMGDGRWSTLPPTCEETFCPMLKSLGAHLSVVEYNSSYGGRAVFQCAWGYRLIGAPGLECEFDGTWSGSVPHCSPIYCPDPIVPDKGRLLTLPSSKHGKYVVGDLMIYACEEGYDILGESSIVCTENGFWSHPPPFCLPPSDIRRPDTIYIENTTLVHFEE</sequence>
<proteinExistence type="predicted"/>
<reference evidence="1 2" key="1">
    <citation type="journal article" date="2021" name="Front. Genet.">
        <title>Chromosome-Level Genome Assembly Reveals Significant Gene Expansion in the Toll and IMD Signaling Pathways of Dendrolimus kikuchii.</title>
        <authorList>
            <person name="Zhou J."/>
            <person name="Wu P."/>
            <person name="Xiong Z."/>
            <person name="Liu N."/>
            <person name="Zhao N."/>
            <person name="Ji M."/>
            <person name="Qiu Y."/>
            <person name="Yang B."/>
        </authorList>
    </citation>
    <scope>NUCLEOTIDE SEQUENCE [LARGE SCALE GENOMIC DNA]</scope>
    <source>
        <strain evidence="1">Ann1</strain>
    </source>
</reference>
<gene>
    <name evidence="1" type="ORF">K1T71_000500</name>
</gene>
<organism evidence="1 2">
    <name type="scientific">Dendrolimus kikuchii</name>
    <dbReference type="NCBI Taxonomy" id="765133"/>
    <lineage>
        <taxon>Eukaryota</taxon>
        <taxon>Metazoa</taxon>
        <taxon>Ecdysozoa</taxon>
        <taxon>Arthropoda</taxon>
        <taxon>Hexapoda</taxon>
        <taxon>Insecta</taxon>
        <taxon>Pterygota</taxon>
        <taxon>Neoptera</taxon>
        <taxon>Endopterygota</taxon>
        <taxon>Lepidoptera</taxon>
        <taxon>Glossata</taxon>
        <taxon>Ditrysia</taxon>
        <taxon>Bombycoidea</taxon>
        <taxon>Lasiocampidae</taxon>
        <taxon>Dendrolimus</taxon>
    </lineage>
</organism>
<comment type="caution">
    <text evidence="1">The sequence shown here is derived from an EMBL/GenBank/DDBJ whole genome shotgun (WGS) entry which is preliminary data.</text>
</comment>
<dbReference type="EMBL" id="CM034387">
    <property type="protein sequence ID" value="KAJ0184077.1"/>
    <property type="molecule type" value="Genomic_DNA"/>
</dbReference>
<evidence type="ECO:0000313" key="1">
    <source>
        <dbReference type="EMBL" id="KAJ0184077.1"/>
    </source>
</evidence>
<evidence type="ECO:0000313" key="2">
    <source>
        <dbReference type="Proteomes" id="UP000824533"/>
    </source>
</evidence>
<keyword evidence="2" id="KW-1185">Reference proteome</keyword>
<protein>
    <submittedName>
        <fullName evidence="1">Uncharacterized protein</fullName>
    </submittedName>
</protein>